<dbReference type="Gene3D" id="1.10.12.10">
    <property type="entry name" value="Lyase 2-enoyl-coa Hydratase, Chain A, domain 2"/>
    <property type="match status" value="1"/>
</dbReference>
<keyword evidence="3" id="KW-1185">Reference proteome</keyword>
<evidence type="ECO:0000256" key="1">
    <source>
        <dbReference type="ARBA" id="ARBA00005254"/>
    </source>
</evidence>
<dbReference type="PATRIC" id="fig|883079.3.peg.1062"/>
<dbReference type="EMBL" id="AGWY01000005">
    <property type="protein sequence ID" value="EKS40030.1"/>
    <property type="molecule type" value="Genomic_DNA"/>
</dbReference>
<organism evidence="2 3">
    <name type="scientific">Afipia clevelandensis ATCC 49720</name>
    <dbReference type="NCBI Taxonomy" id="883079"/>
    <lineage>
        <taxon>Bacteria</taxon>
        <taxon>Pseudomonadati</taxon>
        <taxon>Pseudomonadota</taxon>
        <taxon>Alphaproteobacteria</taxon>
        <taxon>Hyphomicrobiales</taxon>
        <taxon>Nitrobacteraceae</taxon>
        <taxon>Afipia</taxon>
    </lineage>
</organism>
<dbReference type="GO" id="GO:0003824">
    <property type="term" value="F:catalytic activity"/>
    <property type="evidence" value="ECO:0007669"/>
    <property type="project" value="UniProtKB-ARBA"/>
</dbReference>
<dbReference type="InterPro" id="IPR029045">
    <property type="entry name" value="ClpP/crotonase-like_dom_sf"/>
</dbReference>
<dbReference type="AlphaFoldDB" id="K8PKH5"/>
<dbReference type="HOGENOM" id="CLU_009834_7_2_5"/>
<dbReference type="GO" id="GO:0010124">
    <property type="term" value="P:phenylacetate catabolic process"/>
    <property type="evidence" value="ECO:0007669"/>
    <property type="project" value="InterPro"/>
</dbReference>
<dbReference type="Proteomes" id="UP000001095">
    <property type="component" value="Unassembled WGS sequence"/>
</dbReference>
<dbReference type="Gene3D" id="3.90.226.10">
    <property type="entry name" value="2-enoyl-CoA Hydratase, Chain A, domain 1"/>
    <property type="match status" value="1"/>
</dbReference>
<dbReference type="Pfam" id="PF00378">
    <property type="entry name" value="ECH_1"/>
    <property type="match status" value="1"/>
</dbReference>
<dbReference type="InterPro" id="IPR011968">
    <property type="entry name" value="PaaB1"/>
</dbReference>
<protein>
    <submittedName>
        <fullName evidence="2">Uncharacterized protein</fullName>
    </submittedName>
</protein>
<dbReference type="RefSeq" id="WP_002711908.1">
    <property type="nucleotide sequence ID" value="NZ_KB375281.1"/>
</dbReference>
<comment type="caution">
    <text evidence="2">The sequence shown here is derived from an EMBL/GenBank/DDBJ whole genome shotgun (WGS) entry which is preliminary data.</text>
</comment>
<proteinExistence type="inferred from homology"/>
<evidence type="ECO:0000313" key="2">
    <source>
        <dbReference type="EMBL" id="EKS40030.1"/>
    </source>
</evidence>
<gene>
    <name evidence="2" type="ORF">HMPREF9696_01042</name>
</gene>
<dbReference type="FunFam" id="3.90.226.10:FF:000071">
    <property type="entry name" value="Putative enoyl-CoA hydratase PaaB"/>
    <property type="match status" value="1"/>
</dbReference>
<dbReference type="OrthoDB" id="9781757at2"/>
<dbReference type="PANTHER" id="PTHR43459:SF1">
    <property type="entry name" value="EG:BACN32G11.4 PROTEIN"/>
    <property type="match status" value="1"/>
</dbReference>
<dbReference type="PANTHER" id="PTHR43459">
    <property type="entry name" value="ENOYL-COA HYDRATASE"/>
    <property type="match status" value="1"/>
</dbReference>
<accession>K8PKH5</accession>
<sequence length="263" mass="27992">MDKDLVLTDIRDGYRVITLNRPDSLNSFNRSVHAAMNAALDAAEADRTCRALILTGAGRGFCAGQDLSEVEFVPGQKPDLTVTLEKNYNPLIRRMRKMPLPIVCAVNGVAAGGGANIAFACDIVLAARSAKFIQAFSKIALVPDCGGTWFLPRLAGSARARALAMLAEPVSAEQAEAWGMIWKVVDDAGLMAEAHRLAAHLATQPTGALALTKQALDASETNTLDQQLDLERDLQGTAGRGPDFAEGVAAFLEKRAPRFTGGM</sequence>
<reference evidence="2 3" key="1">
    <citation type="submission" date="2012-04" db="EMBL/GenBank/DDBJ databases">
        <title>The Genome Sequence of Afipia clevelandensis ATCC 49720.</title>
        <authorList>
            <consortium name="The Broad Institute Genome Sequencing Platform"/>
            <person name="Earl A."/>
            <person name="Ward D."/>
            <person name="Feldgarden M."/>
            <person name="Gevers D."/>
            <person name="Huys G."/>
            <person name="Walker B."/>
            <person name="Young S.K."/>
            <person name="Zeng Q."/>
            <person name="Gargeya S."/>
            <person name="Fitzgerald M."/>
            <person name="Haas B."/>
            <person name="Abouelleil A."/>
            <person name="Alvarado L."/>
            <person name="Arachchi H.M."/>
            <person name="Berlin A."/>
            <person name="Chapman S.B."/>
            <person name="Goldberg J."/>
            <person name="Griggs A."/>
            <person name="Gujja S."/>
            <person name="Hansen M."/>
            <person name="Howarth C."/>
            <person name="Imamovic A."/>
            <person name="Larimer J."/>
            <person name="McCowen C."/>
            <person name="Montmayeur A."/>
            <person name="Murphy C."/>
            <person name="Neiman D."/>
            <person name="Pearson M."/>
            <person name="Priest M."/>
            <person name="Roberts A."/>
            <person name="Saif S."/>
            <person name="Shea T."/>
            <person name="Sisk P."/>
            <person name="Sykes S."/>
            <person name="Wortman J."/>
            <person name="Nusbaum C."/>
            <person name="Birren B."/>
        </authorList>
    </citation>
    <scope>NUCLEOTIDE SEQUENCE [LARGE SCALE GENOMIC DNA]</scope>
    <source>
        <strain evidence="2 3">ATCC 49720</strain>
    </source>
</reference>
<dbReference type="CDD" id="cd06558">
    <property type="entry name" value="crotonase-like"/>
    <property type="match status" value="1"/>
</dbReference>
<dbReference type="InterPro" id="IPR001753">
    <property type="entry name" value="Enoyl-CoA_hydra/iso"/>
</dbReference>
<dbReference type="NCBIfam" id="TIGR02280">
    <property type="entry name" value="PaaB1"/>
    <property type="match status" value="1"/>
</dbReference>
<name>K8PKH5_9BRAD</name>
<dbReference type="SUPFAM" id="SSF52096">
    <property type="entry name" value="ClpP/crotonase"/>
    <property type="match status" value="1"/>
</dbReference>
<evidence type="ECO:0000313" key="3">
    <source>
        <dbReference type="Proteomes" id="UP000001095"/>
    </source>
</evidence>
<comment type="similarity">
    <text evidence="1">Belongs to the enoyl-CoA hydratase/isomerase family.</text>
</comment>
<dbReference type="InterPro" id="IPR014748">
    <property type="entry name" value="Enoyl-CoA_hydra_C"/>
</dbReference>